<feature type="domain" description="HTH myb-type" evidence="3">
    <location>
        <begin position="1"/>
        <end position="23"/>
    </location>
</feature>
<protein>
    <recommendedName>
        <fullName evidence="3">HTH myb-type domain-containing protein</fullName>
    </recommendedName>
</protein>
<dbReference type="PROSITE" id="PS51294">
    <property type="entry name" value="HTH_MYB"/>
    <property type="match status" value="1"/>
</dbReference>
<dbReference type="EMBL" id="CAADRP010000180">
    <property type="protein sequence ID" value="VFU24482.1"/>
    <property type="molecule type" value="Genomic_DNA"/>
</dbReference>
<evidence type="ECO:0000256" key="1">
    <source>
        <dbReference type="ARBA" id="ARBA00004123"/>
    </source>
</evidence>
<name>A0A6N2K7X0_SALVM</name>
<dbReference type="GO" id="GO:0005634">
    <property type="term" value="C:nucleus"/>
    <property type="evidence" value="ECO:0007669"/>
    <property type="project" value="UniProtKB-SubCell"/>
</dbReference>
<organism evidence="4">
    <name type="scientific">Salix viminalis</name>
    <name type="common">Common osier</name>
    <name type="synonym">Basket willow</name>
    <dbReference type="NCBI Taxonomy" id="40686"/>
    <lineage>
        <taxon>Eukaryota</taxon>
        <taxon>Viridiplantae</taxon>
        <taxon>Streptophyta</taxon>
        <taxon>Embryophyta</taxon>
        <taxon>Tracheophyta</taxon>
        <taxon>Spermatophyta</taxon>
        <taxon>Magnoliopsida</taxon>
        <taxon>eudicotyledons</taxon>
        <taxon>Gunneridae</taxon>
        <taxon>Pentapetalae</taxon>
        <taxon>rosids</taxon>
        <taxon>fabids</taxon>
        <taxon>Malpighiales</taxon>
        <taxon>Salicaceae</taxon>
        <taxon>Saliceae</taxon>
        <taxon>Salix</taxon>
    </lineage>
</organism>
<reference evidence="4" key="1">
    <citation type="submission" date="2019-03" db="EMBL/GenBank/DDBJ databases">
        <authorList>
            <person name="Mank J."/>
            <person name="Almeida P."/>
        </authorList>
    </citation>
    <scope>NUCLEOTIDE SEQUENCE</scope>
    <source>
        <strain evidence="4">78183</strain>
    </source>
</reference>
<sequence length="71" mass="8370">MKGLNRCRKSCRVRWLNYMLSRIPREDSFLCIDILLNGQCPENSGKLSSETSWFQTMRIGVVRNYMSRILP</sequence>
<comment type="subcellular location">
    <subcellularLocation>
        <location evidence="1">Nucleus</location>
    </subcellularLocation>
</comment>
<keyword evidence="2" id="KW-0539">Nucleus</keyword>
<evidence type="ECO:0000259" key="3">
    <source>
        <dbReference type="PROSITE" id="PS51294"/>
    </source>
</evidence>
<evidence type="ECO:0000313" key="4">
    <source>
        <dbReference type="EMBL" id="VFU24482.1"/>
    </source>
</evidence>
<proteinExistence type="predicted"/>
<evidence type="ECO:0000256" key="2">
    <source>
        <dbReference type="ARBA" id="ARBA00023242"/>
    </source>
</evidence>
<gene>
    <name evidence="4" type="ORF">SVIM_LOCUS46641</name>
</gene>
<dbReference type="AlphaFoldDB" id="A0A6N2K7X0"/>
<accession>A0A6N2K7X0</accession>
<dbReference type="InterPro" id="IPR017930">
    <property type="entry name" value="Myb_dom"/>
</dbReference>